<dbReference type="Pfam" id="PF07875">
    <property type="entry name" value="Coat_F"/>
    <property type="match status" value="1"/>
</dbReference>
<evidence type="ECO:0000256" key="1">
    <source>
        <dbReference type="ARBA" id="ARBA00022969"/>
    </source>
</evidence>
<keyword evidence="6" id="KW-1185">Reference proteome</keyword>
<dbReference type="Gene3D" id="1.20.1260.10">
    <property type="match status" value="1"/>
</dbReference>
<comment type="subcellular location">
    <subcellularLocation>
        <location evidence="2">Spore coat</location>
    </subcellularLocation>
</comment>
<feature type="compositionally biased region" description="Low complexity" evidence="4">
    <location>
        <begin position="7"/>
        <end position="27"/>
    </location>
</feature>
<evidence type="ECO:0000256" key="2">
    <source>
        <dbReference type="ARBA" id="ARBA00024325"/>
    </source>
</evidence>
<keyword evidence="5" id="KW-0946">Virion</keyword>
<keyword evidence="1" id="KW-0749">Sporulation</keyword>
<proteinExistence type="inferred from homology"/>
<name>A0ABS4J0M6_9BACL</name>
<evidence type="ECO:0000313" key="5">
    <source>
        <dbReference type="EMBL" id="MBP1993380.1"/>
    </source>
</evidence>
<gene>
    <name evidence="5" type="ORF">J2Z66_005001</name>
</gene>
<evidence type="ECO:0000256" key="3">
    <source>
        <dbReference type="ARBA" id="ARBA00024344"/>
    </source>
</evidence>
<dbReference type="Proteomes" id="UP001519287">
    <property type="component" value="Unassembled WGS sequence"/>
</dbReference>
<keyword evidence="5" id="KW-0167">Capsid protein</keyword>
<comment type="similarity">
    <text evidence="3">Belongs to the CotF family.</text>
</comment>
<dbReference type="EMBL" id="JAGGLB010000018">
    <property type="protein sequence ID" value="MBP1993380.1"/>
    <property type="molecule type" value="Genomic_DNA"/>
</dbReference>
<evidence type="ECO:0000313" key="6">
    <source>
        <dbReference type="Proteomes" id="UP001519287"/>
    </source>
</evidence>
<dbReference type="PANTHER" id="PTHR39183:SF1">
    <property type="entry name" value="SPORE COAT PROTEIN F-LIKE PROTEIN YHCQ"/>
    <property type="match status" value="1"/>
</dbReference>
<feature type="region of interest" description="Disordered" evidence="4">
    <location>
        <begin position="1"/>
        <end position="27"/>
    </location>
</feature>
<organism evidence="5 6">
    <name type="scientific">Paenibacillus eucommiae</name>
    <dbReference type="NCBI Taxonomy" id="1355755"/>
    <lineage>
        <taxon>Bacteria</taxon>
        <taxon>Bacillati</taxon>
        <taxon>Bacillota</taxon>
        <taxon>Bacilli</taxon>
        <taxon>Bacillales</taxon>
        <taxon>Paenibacillaceae</taxon>
        <taxon>Paenibacillus</taxon>
    </lineage>
</organism>
<dbReference type="InterPro" id="IPR012347">
    <property type="entry name" value="Ferritin-like"/>
</dbReference>
<dbReference type="InterPro" id="IPR012851">
    <property type="entry name" value="Spore_coat_CotF-like"/>
</dbReference>
<sequence>MHNSYFQPASAPNSNMNPNMNSSMNSNMNQAMRPIQTGMNQGMNANMNSGMNQQNMNHGGHEMFDAHEILAGFISLLDQYVLFEPLIQDQELKRILHTQHHFITDLYNISVEAFSTGMDPSHPTQTYKMDQNNQVVYGLQKMSPKKPMTSINEVKDAGISAYMLGLVKSTGSLLAMTSLEITNPVLRRMMADSVPNFIEMGYELFLYQNKRHYYQVPQLAQQDMVQMLNSYAPSNYLV</sequence>
<protein>
    <submittedName>
        <fullName evidence="5">Spore coat protein CotF</fullName>
    </submittedName>
</protein>
<comment type="caution">
    <text evidence="5">The sequence shown here is derived from an EMBL/GenBank/DDBJ whole genome shotgun (WGS) entry which is preliminary data.</text>
</comment>
<evidence type="ECO:0000256" key="4">
    <source>
        <dbReference type="SAM" id="MobiDB-lite"/>
    </source>
</evidence>
<accession>A0ABS4J0M6</accession>
<dbReference type="PANTHER" id="PTHR39183">
    <property type="entry name" value="SPORE COAT PROTEIN F-LIKE PROTEIN YHCQ"/>
    <property type="match status" value="1"/>
</dbReference>
<reference evidence="5 6" key="1">
    <citation type="submission" date="2021-03" db="EMBL/GenBank/DDBJ databases">
        <title>Genomic Encyclopedia of Type Strains, Phase IV (KMG-IV): sequencing the most valuable type-strain genomes for metagenomic binning, comparative biology and taxonomic classification.</title>
        <authorList>
            <person name="Goeker M."/>
        </authorList>
    </citation>
    <scope>NUCLEOTIDE SEQUENCE [LARGE SCALE GENOMIC DNA]</scope>
    <source>
        <strain evidence="5 6">DSM 26048</strain>
    </source>
</reference>